<reference evidence="1 3" key="1">
    <citation type="submission" date="2023-03" db="EMBL/GenBank/DDBJ databases">
        <title>Genome insight into feeding habits of ladybird beetles.</title>
        <authorList>
            <person name="Li H.-S."/>
            <person name="Huang Y.-H."/>
            <person name="Pang H."/>
        </authorList>
    </citation>
    <scope>NUCLEOTIDE SEQUENCE [LARGE SCALE GENOMIC DNA]</scope>
    <source>
        <strain evidence="1">SYSU_2023b</strain>
        <tissue evidence="1">Whole body</tissue>
    </source>
</reference>
<dbReference type="EMBL" id="JARQZJ010000081">
    <property type="protein sequence ID" value="KAK9882732.1"/>
    <property type="molecule type" value="Genomic_DNA"/>
</dbReference>
<dbReference type="AlphaFoldDB" id="A0AAW1UQS3"/>
<comment type="caution">
    <text evidence="1">The sequence shown here is derived from an EMBL/GenBank/DDBJ whole genome shotgun (WGS) entry which is preliminary data.</text>
</comment>
<gene>
    <name evidence="1" type="ORF">WA026_022988</name>
    <name evidence="2" type="ORF">WA026_022993</name>
</gene>
<dbReference type="EMBL" id="JARQZJ010000081">
    <property type="protein sequence ID" value="KAK9882727.1"/>
    <property type="molecule type" value="Genomic_DNA"/>
</dbReference>
<sequence length="111" mass="12517">MISFGVMLKIKHELVILFLDAKQEPVCEGPLVTESSVAPPKYSRNLLPRSDGEPCVDGRSLEHVCFPVMMLIILQTVWDLFDDDNIVSSICDLVAASIKSYFFLMFLYTTL</sequence>
<proteinExistence type="predicted"/>
<keyword evidence="3" id="KW-1185">Reference proteome</keyword>
<dbReference type="Proteomes" id="UP001431783">
    <property type="component" value="Unassembled WGS sequence"/>
</dbReference>
<organism evidence="1 3">
    <name type="scientific">Henosepilachna vigintioctopunctata</name>
    <dbReference type="NCBI Taxonomy" id="420089"/>
    <lineage>
        <taxon>Eukaryota</taxon>
        <taxon>Metazoa</taxon>
        <taxon>Ecdysozoa</taxon>
        <taxon>Arthropoda</taxon>
        <taxon>Hexapoda</taxon>
        <taxon>Insecta</taxon>
        <taxon>Pterygota</taxon>
        <taxon>Neoptera</taxon>
        <taxon>Endopterygota</taxon>
        <taxon>Coleoptera</taxon>
        <taxon>Polyphaga</taxon>
        <taxon>Cucujiformia</taxon>
        <taxon>Coccinelloidea</taxon>
        <taxon>Coccinellidae</taxon>
        <taxon>Epilachninae</taxon>
        <taxon>Epilachnini</taxon>
        <taxon>Henosepilachna</taxon>
    </lineage>
</organism>
<evidence type="ECO:0000313" key="1">
    <source>
        <dbReference type="EMBL" id="KAK9882727.1"/>
    </source>
</evidence>
<name>A0AAW1UQS3_9CUCU</name>
<protein>
    <submittedName>
        <fullName evidence="1">Uncharacterized protein</fullName>
    </submittedName>
</protein>
<accession>A0AAW1UQS3</accession>
<evidence type="ECO:0000313" key="2">
    <source>
        <dbReference type="EMBL" id="KAK9882732.1"/>
    </source>
</evidence>
<evidence type="ECO:0000313" key="3">
    <source>
        <dbReference type="Proteomes" id="UP001431783"/>
    </source>
</evidence>